<accession>A0A285KKF3</accession>
<gene>
    <name evidence="2" type="ORF">SAMN05421748_14120</name>
</gene>
<evidence type="ECO:0000313" key="2">
    <source>
        <dbReference type="EMBL" id="SNY71886.1"/>
    </source>
</evidence>
<dbReference type="Proteomes" id="UP000219612">
    <property type="component" value="Unassembled WGS sequence"/>
</dbReference>
<dbReference type="Gene3D" id="3.30.950.30">
    <property type="entry name" value="Schlafen, AAA domain"/>
    <property type="match status" value="1"/>
</dbReference>
<sequence length="596" mass="66452">MSITPRGMSIQEAYNLYRSEKLVVNRNYQRKLVWGVSEKINLIDSVLRGFPIPLFLLAEAEDQKYEIIDGMQRLDAIFGFIEQRYGLLANTEEPTYFDLAEFARARQVAEAGGFEPEPGKPKLLPATRCADLLDYQLAVTIFDSGEGDQVTEVFRRINSGGRQLSAQEKRQAGVVSEFVTMLRRLASEFRYDGSPDILPLTKMPVVSIDSARERLGYGIPAEETFWCSLGILSTRQLQQSEDEQLLADICISIVRGNTFSVSSDVLDKYFDLTTSESRSLSTDLHAYGTQKLADDTKIVLGAMKSMVESARPGVLGAFRSHVSTSTFTSAKTPFYAVFMAFFDLMIRRDQELSNPAGAFASIAKVSAKLTPSRNTTTENQRQENIDIVRGLIEKHFTSSTRGPLTHGPRMEIEFPNIIRRAPIESGRYEFKQGIVSLSKPRRINQRLLEKLPKLSSAIANIGPGSDGYIIIGIADDEKDAEKIRNLDGVVPVQLSRQFLVGVDRECKALSKSLADYVKEIIKAFQSAPLGEKLKGDVLSSIDTIAYSGRSYVVIRVPEQTDLSSYADDYLTRDGDELRKMTTTEALLAAKRFLQTT</sequence>
<dbReference type="AlphaFoldDB" id="A0A285KKF3"/>
<evidence type="ECO:0000313" key="3">
    <source>
        <dbReference type="Proteomes" id="UP000219612"/>
    </source>
</evidence>
<dbReference type="EMBL" id="OBDY01000041">
    <property type="protein sequence ID" value="SNY71886.1"/>
    <property type="molecule type" value="Genomic_DNA"/>
</dbReference>
<reference evidence="2 3" key="1">
    <citation type="submission" date="2017-09" db="EMBL/GenBank/DDBJ databases">
        <authorList>
            <person name="Ehlers B."/>
            <person name="Leendertz F.H."/>
        </authorList>
    </citation>
    <scope>NUCLEOTIDE SEQUENCE [LARGE SCALE GENOMIC DNA]</scope>
    <source>
        <strain evidence="2 3">CGMCC 4.6857</strain>
    </source>
</reference>
<feature type="domain" description="GmrSD restriction endonucleases N-terminal" evidence="1">
    <location>
        <begin position="17"/>
        <end position="172"/>
    </location>
</feature>
<evidence type="ECO:0000259" key="1">
    <source>
        <dbReference type="Pfam" id="PF03235"/>
    </source>
</evidence>
<keyword evidence="3" id="KW-1185">Reference proteome</keyword>
<dbReference type="PANTHER" id="PTHR39639:SF1">
    <property type="entry name" value="DUF262 DOMAIN-CONTAINING PROTEIN"/>
    <property type="match status" value="1"/>
</dbReference>
<name>A0A285KKF3_9ACTN</name>
<dbReference type="InterPro" id="IPR004919">
    <property type="entry name" value="GmrSD_N"/>
</dbReference>
<dbReference type="PANTHER" id="PTHR39639">
    <property type="entry name" value="CHROMOSOME 16, WHOLE GENOME SHOTGUN SEQUENCE"/>
    <property type="match status" value="1"/>
</dbReference>
<organism evidence="2 3">
    <name type="scientific">Paractinoplanes atraurantiacus</name>
    <dbReference type="NCBI Taxonomy" id="1036182"/>
    <lineage>
        <taxon>Bacteria</taxon>
        <taxon>Bacillati</taxon>
        <taxon>Actinomycetota</taxon>
        <taxon>Actinomycetes</taxon>
        <taxon>Micromonosporales</taxon>
        <taxon>Micromonosporaceae</taxon>
        <taxon>Paractinoplanes</taxon>
    </lineage>
</organism>
<proteinExistence type="predicted"/>
<dbReference type="Pfam" id="PF03235">
    <property type="entry name" value="GmrSD_N"/>
    <property type="match status" value="1"/>
</dbReference>
<dbReference type="InterPro" id="IPR038461">
    <property type="entry name" value="Schlafen_AlbA_2_dom_sf"/>
</dbReference>
<protein>
    <recommendedName>
        <fullName evidence="1">GmrSD restriction endonucleases N-terminal domain-containing protein</fullName>
    </recommendedName>
</protein>
<dbReference type="OrthoDB" id="9787127at2"/>